<keyword evidence="1" id="KW-0732">Signal</keyword>
<keyword evidence="3" id="KW-1185">Reference proteome</keyword>
<dbReference type="OrthoDB" id="663116at2"/>
<accession>A0A098RXY1</accession>
<dbReference type="AlphaFoldDB" id="A0A098RXY1"/>
<dbReference type="RefSeq" id="WP_044229591.1">
    <property type="nucleotide sequence ID" value="NZ_CAKZLC010000432.1"/>
</dbReference>
<feature type="signal peptide" evidence="1">
    <location>
        <begin position="1"/>
        <end position="20"/>
    </location>
</feature>
<evidence type="ECO:0008006" key="4">
    <source>
        <dbReference type="Google" id="ProtNLM"/>
    </source>
</evidence>
<gene>
    <name evidence="2" type="ORF">IX84_30035</name>
</gene>
<evidence type="ECO:0000256" key="1">
    <source>
        <dbReference type="SAM" id="SignalP"/>
    </source>
</evidence>
<organism evidence="2 3">
    <name type="scientific">Phaeodactylibacter xiamenensis</name>
    <dbReference type="NCBI Taxonomy" id="1524460"/>
    <lineage>
        <taxon>Bacteria</taxon>
        <taxon>Pseudomonadati</taxon>
        <taxon>Bacteroidota</taxon>
        <taxon>Saprospiria</taxon>
        <taxon>Saprospirales</taxon>
        <taxon>Haliscomenobacteraceae</taxon>
        <taxon>Phaeodactylibacter</taxon>
    </lineage>
</organism>
<protein>
    <recommendedName>
        <fullName evidence="4">Bacterial surface antigen (D15) domain-containing protein</fullName>
    </recommendedName>
</protein>
<evidence type="ECO:0000313" key="2">
    <source>
        <dbReference type="EMBL" id="KGE85044.1"/>
    </source>
</evidence>
<name>A0A098RXY1_9BACT</name>
<evidence type="ECO:0000313" key="3">
    <source>
        <dbReference type="Proteomes" id="UP000029736"/>
    </source>
</evidence>
<feature type="chain" id="PRO_5001939584" description="Bacterial surface antigen (D15) domain-containing protein" evidence="1">
    <location>
        <begin position="21"/>
        <end position="345"/>
    </location>
</feature>
<dbReference type="Proteomes" id="UP000029736">
    <property type="component" value="Unassembled WGS sequence"/>
</dbReference>
<dbReference type="EMBL" id="JPOS01000094">
    <property type="protein sequence ID" value="KGE85044.1"/>
    <property type="molecule type" value="Genomic_DNA"/>
</dbReference>
<reference evidence="2 3" key="1">
    <citation type="journal article" date="2014" name="Int. J. Syst. Evol. Microbiol.">
        <title>Phaeodactylibacter xiamenensis gen. nov., sp. nov., a member of the family Saprospiraceae isolated from the marine alga Phaeodactylum tricornutum.</title>
        <authorList>
            <person name="Chen Z.Jr."/>
            <person name="Lei X."/>
            <person name="Lai Q."/>
            <person name="Li Y."/>
            <person name="Zhang B."/>
            <person name="Zhang J."/>
            <person name="Zhang H."/>
            <person name="Yang L."/>
            <person name="Zheng W."/>
            <person name="Tian Y."/>
            <person name="Yu Z."/>
            <person name="Xu H.Jr."/>
            <person name="Zheng T."/>
        </authorList>
    </citation>
    <scope>NUCLEOTIDE SEQUENCE [LARGE SCALE GENOMIC DNA]</scope>
    <source>
        <strain evidence="2 3">KD52</strain>
    </source>
</reference>
<comment type="caution">
    <text evidence="2">The sequence shown here is derived from an EMBL/GenBank/DDBJ whole genome shotgun (WGS) entry which is preliminary data.</text>
</comment>
<proteinExistence type="predicted"/>
<sequence>MKKHLLLFALCFLFGAAAFGQKKFIALRDTPPDSTIAGFFIKKVVDSRPATDSIGYLFIGAQSRKVPVDLARGLTNAFSNYLDRAVPRDAGDLPVIMGVDELWLTPAPSGADQELEVVLQASFYQQRERYKVLLFKTRVSVSGKEPSEALIRRALNQVLNEFSNTDWDNPEAGTPVTEDQLKQRLDQQKIVPLNLLLAGYAAGDNAEGWKFSYYRSSKSSHKGWFFPWRLGGEFLQIEDQPFARSGIVKARLNYGMFGICPFREITDRVYINLDFMLLVGAESLTDRLARQSTNLLLGLAPKQSLYFIPNSRFGPVIGFGLYQRLLTSEVYQSDFGFQVEAGFKF</sequence>